<organism evidence="1 2">
    <name type="scientific">Coemansia guatemalensis</name>
    <dbReference type="NCBI Taxonomy" id="2761395"/>
    <lineage>
        <taxon>Eukaryota</taxon>
        <taxon>Fungi</taxon>
        <taxon>Fungi incertae sedis</taxon>
        <taxon>Zoopagomycota</taxon>
        <taxon>Kickxellomycotina</taxon>
        <taxon>Kickxellomycetes</taxon>
        <taxon>Kickxellales</taxon>
        <taxon>Kickxellaceae</taxon>
        <taxon>Coemansia</taxon>
    </lineage>
</organism>
<evidence type="ECO:0000313" key="2">
    <source>
        <dbReference type="Proteomes" id="UP001140094"/>
    </source>
</evidence>
<keyword evidence="2" id="KW-1185">Reference proteome</keyword>
<reference evidence="1" key="1">
    <citation type="submission" date="2022-07" db="EMBL/GenBank/DDBJ databases">
        <title>Phylogenomic reconstructions and comparative analyses of Kickxellomycotina fungi.</title>
        <authorList>
            <person name="Reynolds N.K."/>
            <person name="Stajich J.E."/>
            <person name="Barry K."/>
            <person name="Grigoriev I.V."/>
            <person name="Crous P."/>
            <person name="Smith M.E."/>
        </authorList>
    </citation>
    <scope>NUCLEOTIDE SEQUENCE</scope>
    <source>
        <strain evidence="1">NRRL 1565</strain>
    </source>
</reference>
<protein>
    <submittedName>
        <fullName evidence="1">Uncharacterized protein</fullName>
    </submittedName>
</protein>
<accession>A0A9W8HMM8</accession>
<dbReference type="OrthoDB" id="21095at2759"/>
<dbReference type="AlphaFoldDB" id="A0A9W8HMM8"/>
<sequence>MAADADVVAQTEYRERGVLYVDELQHVKTKQEVDVTGSVDSHRAGTDGHRSVLRLRSADDHGVEHYASIEFSADVFGSICPRAGSTATVRNCQYALQFDSDTHEFRLHADDTAEFVL</sequence>
<evidence type="ECO:0000313" key="1">
    <source>
        <dbReference type="EMBL" id="KAJ2788551.1"/>
    </source>
</evidence>
<gene>
    <name evidence="1" type="ORF">H4R20_007356</name>
</gene>
<dbReference type="EMBL" id="JANBUO010004062">
    <property type="protein sequence ID" value="KAJ2788551.1"/>
    <property type="molecule type" value="Genomic_DNA"/>
</dbReference>
<dbReference type="Proteomes" id="UP001140094">
    <property type="component" value="Unassembled WGS sequence"/>
</dbReference>
<name>A0A9W8HMM8_9FUNG</name>
<proteinExistence type="predicted"/>
<comment type="caution">
    <text evidence="1">The sequence shown here is derived from an EMBL/GenBank/DDBJ whole genome shotgun (WGS) entry which is preliminary data.</text>
</comment>